<protein>
    <submittedName>
        <fullName evidence="2">Uncharacterized protein</fullName>
    </submittedName>
</protein>
<feature type="compositionally biased region" description="Low complexity" evidence="1">
    <location>
        <begin position="91"/>
        <end position="103"/>
    </location>
</feature>
<feature type="region of interest" description="Disordered" evidence="1">
    <location>
        <begin position="58"/>
        <end position="122"/>
    </location>
</feature>
<accession>A0A834WJ84</accession>
<evidence type="ECO:0000256" key="1">
    <source>
        <dbReference type="SAM" id="MobiDB-lite"/>
    </source>
</evidence>
<dbReference type="AlphaFoldDB" id="A0A834WJ84"/>
<name>A0A834WJ84_9FABA</name>
<sequence length="122" mass="13198">MFGIPEKGVREEYPMIVEKSHIRHNTEMPPRRAPASTGVEAVVTRLETVTTGIGTMTITSAGGASIPLDPNGSNTQTNMENERQEQEVQPTIGTLTTMTEGTTNQPSHHAGGNNDLLKEELQ</sequence>
<comment type="caution">
    <text evidence="2">The sequence shown here is derived from an EMBL/GenBank/DDBJ whole genome shotgun (WGS) entry which is preliminary data.</text>
</comment>
<dbReference type="Proteomes" id="UP000634136">
    <property type="component" value="Unassembled WGS sequence"/>
</dbReference>
<proteinExistence type="predicted"/>
<evidence type="ECO:0000313" key="2">
    <source>
        <dbReference type="EMBL" id="KAF7825155.1"/>
    </source>
</evidence>
<dbReference type="EMBL" id="JAAIUW010000006">
    <property type="protein sequence ID" value="KAF7825155.1"/>
    <property type="molecule type" value="Genomic_DNA"/>
</dbReference>
<evidence type="ECO:0000313" key="3">
    <source>
        <dbReference type="Proteomes" id="UP000634136"/>
    </source>
</evidence>
<organism evidence="2 3">
    <name type="scientific">Senna tora</name>
    <dbReference type="NCBI Taxonomy" id="362788"/>
    <lineage>
        <taxon>Eukaryota</taxon>
        <taxon>Viridiplantae</taxon>
        <taxon>Streptophyta</taxon>
        <taxon>Embryophyta</taxon>
        <taxon>Tracheophyta</taxon>
        <taxon>Spermatophyta</taxon>
        <taxon>Magnoliopsida</taxon>
        <taxon>eudicotyledons</taxon>
        <taxon>Gunneridae</taxon>
        <taxon>Pentapetalae</taxon>
        <taxon>rosids</taxon>
        <taxon>fabids</taxon>
        <taxon>Fabales</taxon>
        <taxon>Fabaceae</taxon>
        <taxon>Caesalpinioideae</taxon>
        <taxon>Cassia clade</taxon>
        <taxon>Senna</taxon>
    </lineage>
</organism>
<keyword evidence="3" id="KW-1185">Reference proteome</keyword>
<reference evidence="2" key="1">
    <citation type="submission" date="2020-09" db="EMBL/GenBank/DDBJ databases">
        <title>Genome-Enabled Discovery of Anthraquinone Biosynthesis in Senna tora.</title>
        <authorList>
            <person name="Kang S.-H."/>
            <person name="Pandey R.P."/>
            <person name="Lee C.-M."/>
            <person name="Sim J.-S."/>
            <person name="Jeong J.-T."/>
            <person name="Choi B.-S."/>
            <person name="Jung M."/>
            <person name="Ginzburg D."/>
            <person name="Zhao K."/>
            <person name="Won S.Y."/>
            <person name="Oh T.-J."/>
            <person name="Yu Y."/>
            <person name="Kim N.-H."/>
            <person name="Lee O.R."/>
            <person name="Lee T.-H."/>
            <person name="Bashyal P."/>
            <person name="Kim T.-S."/>
            <person name="Lee W.-H."/>
            <person name="Kawkins C."/>
            <person name="Kim C.-K."/>
            <person name="Kim J.S."/>
            <person name="Ahn B.O."/>
            <person name="Rhee S.Y."/>
            <person name="Sohng J.K."/>
        </authorList>
    </citation>
    <scope>NUCLEOTIDE SEQUENCE</scope>
    <source>
        <tissue evidence="2">Leaf</tissue>
    </source>
</reference>
<gene>
    <name evidence="2" type="ORF">G2W53_016319</name>
</gene>